<sequence length="60" mass="7009">MWLDIVSPNQVKLLAKGLTFRIMIMIHDHVFDLGAIMLESLSTTFRKPQFLSRNARIEKH</sequence>
<reference evidence="1" key="1">
    <citation type="journal article" date="2017" name="Nature">
        <title>The sunflower genome provides insights into oil metabolism, flowering and Asterid evolution.</title>
        <authorList>
            <person name="Badouin H."/>
            <person name="Gouzy J."/>
            <person name="Grassa C.J."/>
            <person name="Murat F."/>
            <person name="Staton S.E."/>
            <person name="Cottret L."/>
            <person name="Lelandais-Briere C."/>
            <person name="Owens G.L."/>
            <person name="Carrere S."/>
            <person name="Mayjonade B."/>
            <person name="Legrand L."/>
            <person name="Gill N."/>
            <person name="Kane N.C."/>
            <person name="Bowers J.E."/>
            <person name="Hubner S."/>
            <person name="Bellec A."/>
            <person name="Berard A."/>
            <person name="Berges H."/>
            <person name="Blanchet N."/>
            <person name="Boniface M.C."/>
            <person name="Brunel D."/>
            <person name="Catrice O."/>
            <person name="Chaidir N."/>
            <person name="Claudel C."/>
            <person name="Donnadieu C."/>
            <person name="Faraut T."/>
            <person name="Fievet G."/>
            <person name="Helmstetter N."/>
            <person name="King M."/>
            <person name="Knapp S.J."/>
            <person name="Lai Z."/>
            <person name="Le Paslier M.C."/>
            <person name="Lippi Y."/>
            <person name="Lorenzon L."/>
            <person name="Mandel J.R."/>
            <person name="Marage G."/>
            <person name="Marchand G."/>
            <person name="Marquand E."/>
            <person name="Bret-Mestries E."/>
            <person name="Morien E."/>
            <person name="Nambeesan S."/>
            <person name="Nguyen T."/>
            <person name="Pegot-Espagnet P."/>
            <person name="Pouilly N."/>
            <person name="Raftis F."/>
            <person name="Sallet E."/>
            <person name="Schiex T."/>
            <person name="Thomas J."/>
            <person name="Vandecasteele C."/>
            <person name="Vares D."/>
            <person name="Vear F."/>
            <person name="Vautrin S."/>
            <person name="Crespi M."/>
            <person name="Mangin B."/>
            <person name="Burke J.M."/>
            <person name="Salse J."/>
            <person name="Munos S."/>
            <person name="Vincourt P."/>
            <person name="Rieseberg L.H."/>
            <person name="Langlade N.B."/>
        </authorList>
    </citation>
    <scope>NUCLEOTIDE SEQUENCE</scope>
    <source>
        <tissue evidence="1">Leaves</tissue>
    </source>
</reference>
<reference evidence="1" key="2">
    <citation type="submission" date="2020-06" db="EMBL/GenBank/DDBJ databases">
        <title>Helianthus annuus Genome sequencing and assembly Release 2.</title>
        <authorList>
            <person name="Gouzy J."/>
            <person name="Langlade N."/>
            <person name="Munos S."/>
        </authorList>
    </citation>
    <scope>NUCLEOTIDE SEQUENCE</scope>
    <source>
        <tissue evidence="1">Leaves</tissue>
    </source>
</reference>
<accession>A0A9K3H7U6</accession>
<evidence type="ECO:0000313" key="1">
    <source>
        <dbReference type="EMBL" id="KAF5769256.1"/>
    </source>
</evidence>
<evidence type="ECO:0000313" key="2">
    <source>
        <dbReference type="Proteomes" id="UP000215914"/>
    </source>
</evidence>
<protein>
    <submittedName>
        <fullName evidence="1">Uncharacterized protein</fullName>
    </submittedName>
</protein>
<organism evidence="1 2">
    <name type="scientific">Helianthus annuus</name>
    <name type="common">Common sunflower</name>
    <dbReference type="NCBI Taxonomy" id="4232"/>
    <lineage>
        <taxon>Eukaryota</taxon>
        <taxon>Viridiplantae</taxon>
        <taxon>Streptophyta</taxon>
        <taxon>Embryophyta</taxon>
        <taxon>Tracheophyta</taxon>
        <taxon>Spermatophyta</taxon>
        <taxon>Magnoliopsida</taxon>
        <taxon>eudicotyledons</taxon>
        <taxon>Gunneridae</taxon>
        <taxon>Pentapetalae</taxon>
        <taxon>asterids</taxon>
        <taxon>campanulids</taxon>
        <taxon>Asterales</taxon>
        <taxon>Asteraceae</taxon>
        <taxon>Asteroideae</taxon>
        <taxon>Heliantheae alliance</taxon>
        <taxon>Heliantheae</taxon>
        <taxon>Helianthus</taxon>
    </lineage>
</organism>
<dbReference type="Proteomes" id="UP000215914">
    <property type="component" value="Unassembled WGS sequence"/>
</dbReference>
<gene>
    <name evidence="1" type="ORF">HanXRQr2_Chr14g0646151</name>
</gene>
<comment type="caution">
    <text evidence="1">The sequence shown here is derived from an EMBL/GenBank/DDBJ whole genome shotgun (WGS) entry which is preliminary data.</text>
</comment>
<dbReference type="Gramene" id="mRNA:HanXRQr2_Chr14g0646151">
    <property type="protein sequence ID" value="mRNA:HanXRQr2_Chr14g0646151"/>
    <property type="gene ID" value="HanXRQr2_Chr14g0646151"/>
</dbReference>
<dbReference type="EMBL" id="MNCJ02000329">
    <property type="protein sequence ID" value="KAF5769256.1"/>
    <property type="molecule type" value="Genomic_DNA"/>
</dbReference>
<dbReference type="AlphaFoldDB" id="A0A9K3H7U6"/>
<name>A0A9K3H7U6_HELAN</name>
<proteinExistence type="predicted"/>
<keyword evidence="2" id="KW-1185">Reference proteome</keyword>